<dbReference type="AlphaFoldDB" id="A0A9X7HPG7"/>
<dbReference type="GO" id="GO:0004803">
    <property type="term" value="F:transposase activity"/>
    <property type="evidence" value="ECO:0007669"/>
    <property type="project" value="InterPro"/>
</dbReference>
<dbReference type="GO" id="GO:0003677">
    <property type="term" value="F:DNA binding"/>
    <property type="evidence" value="ECO:0007669"/>
    <property type="project" value="InterPro"/>
</dbReference>
<dbReference type="Proteomes" id="UP000225135">
    <property type="component" value="Unassembled WGS sequence"/>
</dbReference>
<evidence type="ECO:0000259" key="1">
    <source>
        <dbReference type="Pfam" id="PF01548"/>
    </source>
</evidence>
<dbReference type="PANTHER" id="PTHR33055">
    <property type="entry name" value="TRANSPOSASE FOR INSERTION SEQUENCE ELEMENT IS1111A"/>
    <property type="match status" value="1"/>
</dbReference>
<evidence type="ECO:0000313" key="3">
    <source>
        <dbReference type="Proteomes" id="UP000225135"/>
    </source>
</evidence>
<reference evidence="2 3" key="1">
    <citation type="submission" date="2017-09" db="EMBL/GenBank/DDBJ databases">
        <title>Large-scale bioinformatics analysis of Bacillus genomes uncovers conserved roles of natural products in bacterial physiology.</title>
        <authorList>
            <consortium name="Agbiome Team Llc"/>
            <person name="Bleich R.M."/>
            <person name="Grubbs K.J."/>
            <person name="Santa Maria K.C."/>
            <person name="Allen S.E."/>
            <person name="Farag S."/>
            <person name="Shank E.A."/>
            <person name="Bowers A."/>
        </authorList>
    </citation>
    <scope>NUCLEOTIDE SEQUENCE [LARGE SCALE GENOMIC DNA]</scope>
    <source>
        <strain evidence="2 3">AFS029792</strain>
    </source>
</reference>
<accession>A0A9X7HPG7</accession>
<evidence type="ECO:0000313" key="2">
    <source>
        <dbReference type="EMBL" id="PHG84204.1"/>
    </source>
</evidence>
<gene>
    <name evidence="2" type="ORF">COI69_03130</name>
</gene>
<protein>
    <recommendedName>
        <fullName evidence="1">Transposase IS110-like N-terminal domain-containing protein</fullName>
    </recommendedName>
</protein>
<feature type="domain" description="Transposase IS110-like N-terminal" evidence="1">
    <location>
        <begin position="5"/>
        <end position="109"/>
    </location>
</feature>
<sequence>MRLFVAIDVSSEKLDVCFLDSHDTVLKEICLSNDVNGANAIKEDVLHFHQLYNYEKIVIGMKSTSVYSFHPSMFLTEDKDLRALDVEVVVQNPKAIHRYKKLFEEDKTDFESERTPMTRTGNQYLRYYMVEAANSVQLREATYRTYYLKKYDEVPKYKHKRALVLTARKLVRLVDVLLRNHQLYMP</sequence>
<dbReference type="EMBL" id="NUUR01000007">
    <property type="protein sequence ID" value="PHG84204.1"/>
    <property type="molecule type" value="Genomic_DNA"/>
</dbReference>
<organism evidence="2 3">
    <name type="scientific">Bacillus cereus</name>
    <dbReference type="NCBI Taxonomy" id="1396"/>
    <lineage>
        <taxon>Bacteria</taxon>
        <taxon>Bacillati</taxon>
        <taxon>Bacillota</taxon>
        <taxon>Bacilli</taxon>
        <taxon>Bacillales</taxon>
        <taxon>Bacillaceae</taxon>
        <taxon>Bacillus</taxon>
        <taxon>Bacillus cereus group</taxon>
    </lineage>
</organism>
<dbReference type="Pfam" id="PF01548">
    <property type="entry name" value="DEDD_Tnp_IS110"/>
    <property type="match status" value="1"/>
</dbReference>
<name>A0A9X7HPG7_BACCE</name>
<comment type="caution">
    <text evidence="2">The sequence shown here is derived from an EMBL/GenBank/DDBJ whole genome shotgun (WGS) entry which is preliminary data.</text>
</comment>
<dbReference type="InterPro" id="IPR002525">
    <property type="entry name" value="Transp_IS110-like_N"/>
</dbReference>
<dbReference type="GO" id="GO:0006313">
    <property type="term" value="P:DNA transposition"/>
    <property type="evidence" value="ECO:0007669"/>
    <property type="project" value="InterPro"/>
</dbReference>
<proteinExistence type="predicted"/>
<dbReference type="InterPro" id="IPR047650">
    <property type="entry name" value="Transpos_IS110"/>
</dbReference>